<evidence type="ECO:0000256" key="3">
    <source>
        <dbReference type="ARBA" id="ARBA00005072"/>
    </source>
</evidence>
<comment type="pathway">
    <text evidence="1">Amino-acid biosynthesis; L-isoleucine biosynthesis; L-isoleucine from 2-oxobutanoate: step 4/4.</text>
</comment>
<dbReference type="EC" id="2.6.1.42" evidence="5"/>
<dbReference type="SUPFAM" id="SSF56752">
    <property type="entry name" value="D-aminoacid aminotransferase-like PLP-dependent enzymes"/>
    <property type="match status" value="1"/>
</dbReference>
<dbReference type="AlphaFoldDB" id="A0A1H2TKU3"/>
<comment type="catalytic activity">
    <reaction evidence="7">
        <text>L-isoleucine + 2-oxoglutarate = (S)-3-methyl-2-oxopentanoate + L-glutamate</text>
        <dbReference type="Rhea" id="RHEA:24801"/>
        <dbReference type="ChEBI" id="CHEBI:16810"/>
        <dbReference type="ChEBI" id="CHEBI:29985"/>
        <dbReference type="ChEBI" id="CHEBI:35146"/>
        <dbReference type="ChEBI" id="CHEBI:58045"/>
        <dbReference type="EC" id="2.6.1.42"/>
    </reaction>
</comment>
<dbReference type="InterPro" id="IPR043132">
    <property type="entry name" value="BCAT-like_C"/>
</dbReference>
<evidence type="ECO:0000256" key="1">
    <source>
        <dbReference type="ARBA" id="ARBA00004824"/>
    </source>
</evidence>
<accession>A0A1H2TKU3</accession>
<proteinExistence type="inferred from homology"/>
<dbReference type="InterPro" id="IPR001544">
    <property type="entry name" value="Aminotrans_IV"/>
</dbReference>
<evidence type="ECO:0000313" key="9">
    <source>
        <dbReference type="EMBL" id="SDW44472.1"/>
    </source>
</evidence>
<dbReference type="InterPro" id="IPR050571">
    <property type="entry name" value="Class-IV_PLP-Dep_Aminotrnsfr"/>
</dbReference>
<dbReference type="RefSeq" id="WP_016420182.1">
    <property type="nucleotide sequence ID" value="NZ_CAUVDM010000097.1"/>
</dbReference>
<name>A0A1H2TKU3_9FLAO</name>
<keyword evidence="9" id="KW-0808">Transferase</keyword>
<dbReference type="InterPro" id="IPR036038">
    <property type="entry name" value="Aminotransferase-like"/>
</dbReference>
<evidence type="ECO:0000313" key="10">
    <source>
        <dbReference type="Proteomes" id="UP000182771"/>
    </source>
</evidence>
<dbReference type="CDD" id="cd00449">
    <property type="entry name" value="PLPDE_IV"/>
    <property type="match status" value="1"/>
</dbReference>
<comment type="caution">
    <text evidence="9">The sequence shown here is derived from an EMBL/GenBank/DDBJ whole genome shotgun (WGS) entry which is preliminary data.</text>
</comment>
<gene>
    <name evidence="9" type="ORF">SAMN05444420_102230</name>
</gene>
<evidence type="ECO:0000256" key="2">
    <source>
        <dbReference type="ARBA" id="ARBA00004931"/>
    </source>
</evidence>
<organism evidence="9 10">
    <name type="scientific">Capnocytophaga granulosa</name>
    <dbReference type="NCBI Taxonomy" id="45242"/>
    <lineage>
        <taxon>Bacteria</taxon>
        <taxon>Pseudomonadati</taxon>
        <taxon>Bacteroidota</taxon>
        <taxon>Flavobacteriia</taxon>
        <taxon>Flavobacteriales</taxon>
        <taxon>Flavobacteriaceae</taxon>
        <taxon>Capnocytophaga</taxon>
    </lineage>
</organism>
<comment type="similarity">
    <text evidence="4">Belongs to the class-IV pyridoxal-phosphate-dependent aminotransferase family.</text>
</comment>
<reference evidence="9 10" key="1">
    <citation type="submission" date="2016-10" db="EMBL/GenBank/DDBJ databases">
        <authorList>
            <person name="Varghese N."/>
            <person name="Submissions S."/>
        </authorList>
    </citation>
    <scope>NUCLEOTIDE SEQUENCE [LARGE SCALE GENOMIC DNA]</scope>
    <source>
        <strain evidence="9 10">DSM 11449</strain>
    </source>
</reference>
<dbReference type="EMBL" id="FNND01000002">
    <property type="protein sequence ID" value="SDW44472.1"/>
    <property type="molecule type" value="Genomic_DNA"/>
</dbReference>
<evidence type="ECO:0000256" key="5">
    <source>
        <dbReference type="ARBA" id="ARBA00013053"/>
    </source>
</evidence>
<dbReference type="Gene3D" id="3.20.10.10">
    <property type="entry name" value="D-amino Acid Aminotransferase, subunit A, domain 2"/>
    <property type="match status" value="1"/>
</dbReference>
<evidence type="ECO:0000256" key="7">
    <source>
        <dbReference type="ARBA" id="ARBA00048798"/>
    </source>
</evidence>
<dbReference type="GO" id="GO:0004084">
    <property type="term" value="F:branched-chain-amino-acid transaminase activity"/>
    <property type="evidence" value="ECO:0007669"/>
    <property type="project" value="UniProtKB-EC"/>
</dbReference>
<keyword evidence="10" id="KW-1185">Reference proteome</keyword>
<dbReference type="PANTHER" id="PTHR42743:SF11">
    <property type="entry name" value="AMINODEOXYCHORISMATE LYASE"/>
    <property type="match status" value="1"/>
</dbReference>
<comment type="catalytic activity">
    <reaction evidence="6">
        <text>L-valine + 2-oxoglutarate = 3-methyl-2-oxobutanoate + L-glutamate</text>
        <dbReference type="Rhea" id="RHEA:24813"/>
        <dbReference type="ChEBI" id="CHEBI:11851"/>
        <dbReference type="ChEBI" id="CHEBI:16810"/>
        <dbReference type="ChEBI" id="CHEBI:29985"/>
        <dbReference type="ChEBI" id="CHEBI:57762"/>
        <dbReference type="EC" id="2.6.1.42"/>
    </reaction>
</comment>
<dbReference type="Proteomes" id="UP000182771">
    <property type="component" value="Unassembled WGS sequence"/>
</dbReference>
<comment type="catalytic activity">
    <reaction evidence="8">
        <text>L-leucine + 2-oxoglutarate = 4-methyl-2-oxopentanoate + L-glutamate</text>
        <dbReference type="Rhea" id="RHEA:18321"/>
        <dbReference type="ChEBI" id="CHEBI:16810"/>
        <dbReference type="ChEBI" id="CHEBI:17865"/>
        <dbReference type="ChEBI" id="CHEBI:29985"/>
        <dbReference type="ChEBI" id="CHEBI:57427"/>
        <dbReference type="EC" id="2.6.1.42"/>
    </reaction>
</comment>
<dbReference type="GO" id="GO:0046394">
    <property type="term" value="P:carboxylic acid biosynthetic process"/>
    <property type="evidence" value="ECO:0007669"/>
    <property type="project" value="UniProtKB-ARBA"/>
</dbReference>
<dbReference type="InterPro" id="IPR043131">
    <property type="entry name" value="BCAT-like_N"/>
</dbReference>
<keyword evidence="9" id="KW-0032">Aminotransferase</keyword>
<protein>
    <recommendedName>
        <fullName evidence="5">branched-chain-amino-acid transaminase</fullName>
        <ecNumber evidence="5">2.6.1.42</ecNumber>
    </recommendedName>
</protein>
<dbReference type="PANTHER" id="PTHR42743">
    <property type="entry name" value="AMINO-ACID AMINOTRANSFERASE"/>
    <property type="match status" value="1"/>
</dbReference>
<evidence type="ECO:0000256" key="6">
    <source>
        <dbReference type="ARBA" id="ARBA00048212"/>
    </source>
</evidence>
<evidence type="ECO:0000256" key="4">
    <source>
        <dbReference type="ARBA" id="ARBA00009320"/>
    </source>
</evidence>
<dbReference type="Gene3D" id="3.30.470.10">
    <property type="match status" value="1"/>
</dbReference>
<dbReference type="GeneID" id="85016323"/>
<comment type="pathway">
    <text evidence="2">Amino-acid biosynthesis; L-valine biosynthesis; L-valine from pyruvate: step 4/4.</text>
</comment>
<evidence type="ECO:0000256" key="8">
    <source>
        <dbReference type="ARBA" id="ARBA00049229"/>
    </source>
</evidence>
<dbReference type="OrthoDB" id="9805628at2"/>
<sequence>MINYNGEIQQTSPALSAKNRGFLYGDGVFDIVKYVEGSLFFWEEHYLRLMATMRIARMEIPANFTMEFLEAEIKKTIQANALSAKPVLVRTTITRREGGGYTPQSAEVNYCMDIEGITTPFYQNLRIGYEVELFKDYYTQADLLATLLTTNQLLKIIGSVFAQENDYQNCILMNTQKNVVSFLDGNLFLVFGNQVVTPPLSEGAPNGITRKKLIEAIGKADGFTIEERPVSPFELQKADELFLTNTRQGIQSVSKYRKKEYANVVATQLLGKLNTAVHLG</sequence>
<comment type="pathway">
    <text evidence="3">Amino-acid biosynthesis; L-leucine biosynthesis; L-leucine from 3-methyl-2-oxobutanoate: step 4/4.</text>
</comment>
<dbReference type="Pfam" id="PF01063">
    <property type="entry name" value="Aminotran_4"/>
    <property type="match status" value="1"/>
</dbReference>